<evidence type="ECO:0000313" key="2">
    <source>
        <dbReference type="Proteomes" id="UP001295423"/>
    </source>
</evidence>
<comment type="caution">
    <text evidence="1">The sequence shown here is derived from an EMBL/GenBank/DDBJ whole genome shotgun (WGS) entry which is preliminary data.</text>
</comment>
<reference evidence="1" key="1">
    <citation type="submission" date="2023-08" db="EMBL/GenBank/DDBJ databases">
        <authorList>
            <person name="Audoor S."/>
            <person name="Bilcke G."/>
        </authorList>
    </citation>
    <scope>NUCLEOTIDE SEQUENCE</scope>
</reference>
<dbReference type="AlphaFoldDB" id="A0AAD2JNC0"/>
<protein>
    <submittedName>
        <fullName evidence="1">Uncharacterized protein</fullName>
    </submittedName>
</protein>
<dbReference type="Proteomes" id="UP001295423">
    <property type="component" value="Unassembled WGS sequence"/>
</dbReference>
<proteinExistence type="predicted"/>
<evidence type="ECO:0000313" key="1">
    <source>
        <dbReference type="EMBL" id="CAJ1966644.1"/>
    </source>
</evidence>
<keyword evidence="2" id="KW-1185">Reference proteome</keyword>
<name>A0AAD2JNC0_9STRA</name>
<organism evidence="1 2">
    <name type="scientific">Cylindrotheca closterium</name>
    <dbReference type="NCBI Taxonomy" id="2856"/>
    <lineage>
        <taxon>Eukaryota</taxon>
        <taxon>Sar</taxon>
        <taxon>Stramenopiles</taxon>
        <taxon>Ochrophyta</taxon>
        <taxon>Bacillariophyta</taxon>
        <taxon>Bacillariophyceae</taxon>
        <taxon>Bacillariophycidae</taxon>
        <taxon>Bacillariales</taxon>
        <taxon>Bacillariaceae</taxon>
        <taxon>Cylindrotheca</taxon>
    </lineage>
</organism>
<accession>A0AAD2JNC0</accession>
<dbReference type="EMBL" id="CAKOGP040002308">
    <property type="protein sequence ID" value="CAJ1966644.1"/>
    <property type="molecule type" value="Genomic_DNA"/>
</dbReference>
<gene>
    <name evidence="1" type="ORF">CYCCA115_LOCUS22228</name>
</gene>
<sequence>MLPPLNRHRRSSIILRLHAAMPASALLLDCPFVPSLHASADTDILKLSCLCWMLILIEHILHVNGYIFKGLVIAAEFLHISVLRGILMDTDTIRFAEQPINGHQDLYLDSKHLASRHSAAIHFLSRL</sequence>